<evidence type="ECO:0000256" key="1">
    <source>
        <dbReference type="ARBA" id="ARBA00023016"/>
    </source>
</evidence>
<dbReference type="GO" id="GO:0005737">
    <property type="term" value="C:cytoplasm"/>
    <property type="evidence" value="ECO:0007669"/>
    <property type="project" value="TreeGrafter"/>
</dbReference>
<dbReference type="Gene3D" id="3.40.50.880">
    <property type="match status" value="1"/>
</dbReference>
<keyword evidence="1" id="KW-0346">Stress response</keyword>
<dbReference type="SUPFAM" id="SSF52317">
    <property type="entry name" value="Class I glutamine amidotransferase-like"/>
    <property type="match status" value="1"/>
</dbReference>
<comment type="similarity">
    <text evidence="3">Belongs to the peptidase C56 family. HSP31-like subfamily.</text>
</comment>
<keyword evidence="2" id="KW-0456">Lyase</keyword>
<dbReference type="InterPro" id="IPR029062">
    <property type="entry name" value="Class_I_gatase-like"/>
</dbReference>
<dbReference type="GO" id="GO:0019243">
    <property type="term" value="P:methylglyoxal catabolic process to D-lactate via S-lactoyl-glutathione"/>
    <property type="evidence" value="ECO:0007669"/>
    <property type="project" value="TreeGrafter"/>
</dbReference>
<comment type="caution">
    <text evidence="5">The sequence shown here is derived from an EMBL/GenBank/DDBJ whole genome shotgun (WGS) entry which is preliminary data.</text>
</comment>
<dbReference type="InterPro" id="IPR002818">
    <property type="entry name" value="DJ-1/PfpI"/>
</dbReference>
<dbReference type="PANTHER" id="PTHR48094:SF11">
    <property type="entry name" value="GLUTATHIONE-INDEPENDENT GLYOXALASE HSP31-RELATED"/>
    <property type="match status" value="1"/>
</dbReference>
<evidence type="ECO:0000259" key="4">
    <source>
        <dbReference type="Pfam" id="PF01965"/>
    </source>
</evidence>
<dbReference type="Pfam" id="PF01965">
    <property type="entry name" value="DJ-1_PfpI"/>
    <property type="match status" value="1"/>
</dbReference>
<keyword evidence="5" id="KW-0378">Hydrolase</keyword>
<proteinExistence type="inferred from homology"/>
<evidence type="ECO:0000256" key="2">
    <source>
        <dbReference type="ARBA" id="ARBA00023239"/>
    </source>
</evidence>
<keyword evidence="6" id="KW-1185">Reference proteome</keyword>
<dbReference type="RefSeq" id="WP_141843584.1">
    <property type="nucleotide sequence ID" value="NZ_VFPM01000002.1"/>
</dbReference>
<organism evidence="5 6">
    <name type="scientific">Humibacillus xanthopallidus</name>
    <dbReference type="NCBI Taxonomy" id="412689"/>
    <lineage>
        <taxon>Bacteria</taxon>
        <taxon>Bacillati</taxon>
        <taxon>Actinomycetota</taxon>
        <taxon>Actinomycetes</taxon>
        <taxon>Micrococcales</taxon>
        <taxon>Intrasporangiaceae</taxon>
        <taxon>Humibacillus</taxon>
    </lineage>
</organism>
<protein>
    <submittedName>
        <fullName evidence="5">Putative intracellular protease/amidase</fullName>
    </submittedName>
</protein>
<dbReference type="Proteomes" id="UP000316747">
    <property type="component" value="Unassembled WGS sequence"/>
</dbReference>
<dbReference type="EMBL" id="VFPM01000002">
    <property type="protein sequence ID" value="TQM61752.1"/>
    <property type="molecule type" value="Genomic_DNA"/>
</dbReference>
<accession>A0A543HTX9</accession>
<dbReference type="PANTHER" id="PTHR48094">
    <property type="entry name" value="PROTEIN/NUCLEIC ACID DEGLYCASE DJ-1-RELATED"/>
    <property type="match status" value="1"/>
</dbReference>
<dbReference type="GO" id="GO:0006508">
    <property type="term" value="P:proteolysis"/>
    <property type="evidence" value="ECO:0007669"/>
    <property type="project" value="UniProtKB-KW"/>
</dbReference>
<gene>
    <name evidence="5" type="ORF">FBY41_1766</name>
</gene>
<dbReference type="GO" id="GO:0008233">
    <property type="term" value="F:peptidase activity"/>
    <property type="evidence" value="ECO:0007669"/>
    <property type="project" value="UniProtKB-KW"/>
</dbReference>
<feature type="domain" description="DJ-1/PfpI" evidence="4">
    <location>
        <begin position="36"/>
        <end position="230"/>
    </location>
</feature>
<evidence type="ECO:0000313" key="6">
    <source>
        <dbReference type="Proteomes" id="UP000316747"/>
    </source>
</evidence>
<evidence type="ECO:0000313" key="5">
    <source>
        <dbReference type="EMBL" id="TQM61752.1"/>
    </source>
</evidence>
<dbReference type="CDD" id="cd03141">
    <property type="entry name" value="GATase1_Hsp31_like"/>
    <property type="match status" value="1"/>
</dbReference>
<dbReference type="AlphaFoldDB" id="A0A543HTX9"/>
<keyword evidence="5" id="KW-0645">Protease</keyword>
<dbReference type="OrthoDB" id="9792284at2"/>
<reference evidence="5 6" key="1">
    <citation type="submission" date="2019-06" db="EMBL/GenBank/DDBJ databases">
        <title>Genome sequencing of plant associated microbes to promote plant fitness in Sorghum bicolor and Oryza sativa.</title>
        <authorList>
            <person name="Coleman-Derr D."/>
        </authorList>
    </citation>
    <scope>NUCLEOTIDE SEQUENCE [LARGE SCALE GENOMIC DNA]</scope>
    <source>
        <strain evidence="5 6">KV-663</strain>
    </source>
</reference>
<name>A0A543HTX9_9MICO</name>
<dbReference type="InterPro" id="IPR050325">
    <property type="entry name" value="Prot/Nucl_acid_deglycase"/>
</dbReference>
<sequence length="246" mass="26589">MSGTIDVHGRPKRVLLLASNPAVSSTTGWPVGFWWAELTHPYWEFVEAGYEVTVASPDGGALQADSWSDPSDESGYSAHDLLSRGFIASPEHAALVQDTPSLASLDVDAFDAVFLVGGQAPMFTFRHDSRVKELVGGFLADGKVAAVVCHATCVLLDATLPDGELVVAGRTWTGFANSEERYADDYVGTRIQPFWIDDEARVMTGTNFIVHERFRPHAVRHGNLVTGQQQYSGAAAARLVIDALGR</sequence>
<evidence type="ECO:0000256" key="3">
    <source>
        <dbReference type="ARBA" id="ARBA00038493"/>
    </source>
</evidence>
<dbReference type="GO" id="GO:0019172">
    <property type="term" value="F:glyoxalase III activity"/>
    <property type="evidence" value="ECO:0007669"/>
    <property type="project" value="TreeGrafter"/>
</dbReference>